<keyword evidence="5 9" id="KW-0539">Nucleus</keyword>
<dbReference type="EnsemblMetazoa" id="XM_022807635">
    <property type="protein sequence ID" value="XP_022663370"/>
    <property type="gene ID" value="LOC111251235"/>
</dbReference>
<dbReference type="Gene3D" id="3.40.50.1000">
    <property type="entry name" value="HAD superfamily/HAD-like"/>
    <property type="match status" value="1"/>
</dbReference>
<dbReference type="Pfam" id="PF03031">
    <property type="entry name" value="NIF"/>
    <property type="match status" value="1"/>
</dbReference>
<evidence type="ECO:0000256" key="9">
    <source>
        <dbReference type="RuleBase" id="RU366066"/>
    </source>
</evidence>
<comment type="function">
    <text evidence="9">This promotes the activity of RNA polymerase II.</text>
</comment>
<evidence type="ECO:0000256" key="6">
    <source>
        <dbReference type="ARBA" id="ARBA00040602"/>
    </source>
</evidence>
<dbReference type="OMA" id="DQTVIHC"/>
<dbReference type="EnsemblMetazoa" id="XM_022807636">
    <property type="protein sequence ID" value="XP_022663371"/>
    <property type="gene ID" value="LOC111251235"/>
</dbReference>
<dbReference type="FunFam" id="3.40.50.10190:FF:000007">
    <property type="entry name" value="RNA polymerase II subunit A C-terminal domain phosphatase"/>
    <property type="match status" value="1"/>
</dbReference>
<feature type="domain" description="FCP1 homology" evidence="12">
    <location>
        <begin position="152"/>
        <end position="316"/>
    </location>
</feature>
<dbReference type="EnsemblMetazoa" id="XM_022807634">
    <property type="protein sequence ID" value="XP_022663369"/>
    <property type="gene ID" value="LOC111251235"/>
</dbReference>
<dbReference type="EC" id="3.1.3.16" evidence="2 9"/>
<dbReference type="Proteomes" id="UP000594260">
    <property type="component" value="Unplaced"/>
</dbReference>
<evidence type="ECO:0000256" key="3">
    <source>
        <dbReference type="ARBA" id="ARBA00022801"/>
    </source>
</evidence>
<dbReference type="RefSeq" id="XP_022663370.1">
    <property type="nucleotide sequence ID" value="XM_022807635.1"/>
</dbReference>
<evidence type="ECO:0000256" key="10">
    <source>
        <dbReference type="SAM" id="MobiDB-lite"/>
    </source>
</evidence>
<feature type="compositionally biased region" description="Basic and acidic residues" evidence="10">
    <location>
        <begin position="676"/>
        <end position="690"/>
    </location>
</feature>
<feature type="compositionally biased region" description="Acidic residues" evidence="10">
    <location>
        <begin position="693"/>
        <end position="709"/>
    </location>
</feature>
<organism evidence="13 14">
    <name type="scientific">Varroa destructor</name>
    <name type="common">Honeybee mite</name>
    <dbReference type="NCBI Taxonomy" id="109461"/>
    <lineage>
        <taxon>Eukaryota</taxon>
        <taxon>Metazoa</taxon>
        <taxon>Ecdysozoa</taxon>
        <taxon>Arthropoda</taxon>
        <taxon>Chelicerata</taxon>
        <taxon>Arachnida</taxon>
        <taxon>Acari</taxon>
        <taxon>Parasitiformes</taxon>
        <taxon>Mesostigmata</taxon>
        <taxon>Gamasina</taxon>
        <taxon>Dermanyssoidea</taxon>
        <taxon>Varroidae</taxon>
        <taxon>Varroa</taxon>
    </lineage>
</organism>
<dbReference type="InterPro" id="IPR023214">
    <property type="entry name" value="HAD_sf"/>
</dbReference>
<dbReference type="SUPFAM" id="SSF52113">
    <property type="entry name" value="BRCT domain"/>
    <property type="match status" value="1"/>
</dbReference>
<feature type="compositionally biased region" description="Polar residues" evidence="10">
    <location>
        <begin position="395"/>
        <end position="409"/>
    </location>
</feature>
<feature type="region of interest" description="Disordered" evidence="10">
    <location>
        <begin position="529"/>
        <end position="556"/>
    </location>
</feature>
<evidence type="ECO:0000313" key="13">
    <source>
        <dbReference type="EnsemblMetazoa" id="XP_022663369"/>
    </source>
</evidence>
<dbReference type="OrthoDB" id="10249888at2759"/>
<feature type="compositionally biased region" description="Basic and acidic residues" evidence="10">
    <location>
        <begin position="619"/>
        <end position="628"/>
    </location>
</feature>
<feature type="compositionally biased region" description="Acidic residues" evidence="10">
    <location>
        <begin position="642"/>
        <end position="653"/>
    </location>
</feature>
<evidence type="ECO:0000256" key="7">
    <source>
        <dbReference type="ARBA" id="ARBA00047761"/>
    </source>
</evidence>
<evidence type="ECO:0000256" key="8">
    <source>
        <dbReference type="ARBA" id="ARBA00048336"/>
    </source>
</evidence>
<comment type="subcellular location">
    <subcellularLocation>
        <location evidence="1 9">Nucleus</location>
    </subcellularLocation>
</comment>
<protein>
    <recommendedName>
        <fullName evidence="6 9">RNA polymerase II subunit A C-terminal domain phosphatase</fullName>
        <ecNumber evidence="2 9">3.1.3.16</ecNumber>
    </recommendedName>
</protein>
<name>A0A7M7MHL8_VARDE</name>
<dbReference type="PROSITE" id="PS50969">
    <property type="entry name" value="FCP1"/>
    <property type="match status" value="1"/>
</dbReference>
<dbReference type="GO" id="GO:0005634">
    <property type="term" value="C:nucleus"/>
    <property type="evidence" value="ECO:0007669"/>
    <property type="project" value="UniProtKB-SubCell"/>
</dbReference>
<dbReference type="InterPro" id="IPR004274">
    <property type="entry name" value="FCP1_dom"/>
</dbReference>
<dbReference type="InterPro" id="IPR011947">
    <property type="entry name" value="FCP1_euk"/>
</dbReference>
<dbReference type="AlphaFoldDB" id="A0A7M7MHL8"/>
<feature type="domain" description="BRCT" evidence="11">
    <location>
        <begin position="431"/>
        <end position="524"/>
    </location>
</feature>
<dbReference type="RefSeq" id="XP_022663369.1">
    <property type="nucleotide sequence ID" value="XM_022807634.1"/>
</dbReference>
<comment type="catalytic activity">
    <reaction evidence="8 9">
        <text>O-phospho-L-threonyl-[protein] + H2O = L-threonyl-[protein] + phosphate</text>
        <dbReference type="Rhea" id="RHEA:47004"/>
        <dbReference type="Rhea" id="RHEA-COMP:11060"/>
        <dbReference type="Rhea" id="RHEA-COMP:11605"/>
        <dbReference type="ChEBI" id="CHEBI:15377"/>
        <dbReference type="ChEBI" id="CHEBI:30013"/>
        <dbReference type="ChEBI" id="CHEBI:43474"/>
        <dbReference type="ChEBI" id="CHEBI:61977"/>
        <dbReference type="EC" id="3.1.3.16"/>
    </reaction>
</comment>
<dbReference type="SMART" id="SM00577">
    <property type="entry name" value="CPDc"/>
    <property type="match status" value="1"/>
</dbReference>
<feature type="compositionally biased region" description="Acidic residues" evidence="10">
    <location>
        <begin position="600"/>
        <end position="618"/>
    </location>
</feature>
<proteinExistence type="predicted"/>
<dbReference type="KEGG" id="vde:111251235"/>
<dbReference type="InParanoid" id="A0A7M7MHL8"/>
<comment type="catalytic activity">
    <reaction evidence="7 9">
        <text>O-phospho-L-seryl-[protein] + H2O = L-seryl-[protein] + phosphate</text>
        <dbReference type="Rhea" id="RHEA:20629"/>
        <dbReference type="Rhea" id="RHEA-COMP:9863"/>
        <dbReference type="Rhea" id="RHEA-COMP:11604"/>
        <dbReference type="ChEBI" id="CHEBI:15377"/>
        <dbReference type="ChEBI" id="CHEBI:29999"/>
        <dbReference type="ChEBI" id="CHEBI:43474"/>
        <dbReference type="ChEBI" id="CHEBI:83421"/>
        <dbReference type="EC" id="3.1.3.16"/>
    </reaction>
</comment>
<feature type="region of interest" description="Disordered" evidence="10">
    <location>
        <begin position="395"/>
        <end position="420"/>
    </location>
</feature>
<dbReference type="InterPro" id="IPR039189">
    <property type="entry name" value="Fcp1"/>
</dbReference>
<dbReference type="PANTHER" id="PTHR23081">
    <property type="entry name" value="RNA POLYMERASE II CTD PHOSPHATASE"/>
    <property type="match status" value="1"/>
</dbReference>
<dbReference type="SMART" id="SM00292">
    <property type="entry name" value="BRCT"/>
    <property type="match status" value="1"/>
</dbReference>
<keyword evidence="4" id="KW-0904">Protein phosphatase</keyword>
<evidence type="ECO:0000313" key="14">
    <source>
        <dbReference type="Proteomes" id="UP000594260"/>
    </source>
</evidence>
<dbReference type="Gene3D" id="3.40.50.10190">
    <property type="entry name" value="BRCT domain"/>
    <property type="match status" value="1"/>
</dbReference>
<dbReference type="GO" id="GO:0008420">
    <property type="term" value="F:RNA polymerase II CTD heptapeptide repeat phosphatase activity"/>
    <property type="evidence" value="ECO:0007669"/>
    <property type="project" value="UniProtKB-UniRule"/>
</dbReference>
<evidence type="ECO:0000256" key="1">
    <source>
        <dbReference type="ARBA" id="ARBA00004123"/>
    </source>
</evidence>
<reference evidence="13" key="1">
    <citation type="submission" date="2021-01" db="UniProtKB">
        <authorList>
            <consortium name="EnsemblMetazoa"/>
        </authorList>
    </citation>
    <scope>IDENTIFICATION</scope>
</reference>
<dbReference type="NCBIfam" id="TIGR02250">
    <property type="entry name" value="FCP1_euk"/>
    <property type="match status" value="1"/>
</dbReference>
<sequence>MEPATASVELNGDRLFLKTQGPIKVLRLKVKPEFRLYKGFCLLTFEESQALTPSGPRPRSLNLKCPFEGIVSRVLVSAGAVIENGSVLLELKRCAHPIVMKDLCAECGADLRELEAGEAGDASVSMIHAIPELRINEQLSQSIGKADEQRLLGLRKLVLLVDLDQTLVHTTSEMIHPKLKGVEHFTLPGNRQLWYHTRIRPGTERFLEKISRLFELHIVTFGARPYAHHIASLLDKQKKYFQFRILSRDECFHPASKTANLRSLFPCGDQLVAIIDDREDVWNFAANLVTVKPYVFFRGAGDINAPIGGLAEFHSLPPSDGGSCSAFLSPRNPVVIHSDRDVVACLRDLIEHSCAQVDGFVEYDDADDYLLYLEDILTTIHRAFFELYEQMQSQPGSSDSNTASSQVGNGSSGAAGRPSRIPDLKTVIPYVRQKVLKDVVLVFTGCLPTNQRPEVAKIYQVAVALGARVHKDLSKEVTHLVAARPGTAKLVHARKLRNIKVVATQWLWCCAERWEHVSEKLFPLKDAAPEEPLSGRRRNRLGRPLGPILSPEERQQVEQEAREMSELDRLAGEQQAVLPESFVPSLAIGLEGLAEMGKEVDDELDDDDDDDDENVDDADSNKQDEDSRLVTPPAKRRRQQQDENDEEEEDALYGEDNSAPRGWAGKDDDGGIEEDFGGRRTLDWPDHENGVDFGDEEWDSDGESVGEVDEEMAAAVERELFS</sequence>
<dbReference type="SUPFAM" id="SSF56784">
    <property type="entry name" value="HAD-like"/>
    <property type="match status" value="1"/>
</dbReference>
<dbReference type="CDD" id="cd07521">
    <property type="entry name" value="HAD_FCP1-like"/>
    <property type="match status" value="1"/>
</dbReference>
<dbReference type="InterPro" id="IPR036412">
    <property type="entry name" value="HAD-like_sf"/>
</dbReference>
<keyword evidence="3 9" id="KW-0378">Hydrolase</keyword>
<dbReference type="InterPro" id="IPR036420">
    <property type="entry name" value="BRCT_dom_sf"/>
</dbReference>
<evidence type="ECO:0000259" key="12">
    <source>
        <dbReference type="PROSITE" id="PS50969"/>
    </source>
</evidence>
<dbReference type="Pfam" id="PF00533">
    <property type="entry name" value="BRCT"/>
    <property type="match status" value="1"/>
</dbReference>
<dbReference type="RefSeq" id="XP_022663371.1">
    <property type="nucleotide sequence ID" value="XM_022807636.1"/>
</dbReference>
<evidence type="ECO:0000256" key="4">
    <source>
        <dbReference type="ARBA" id="ARBA00022912"/>
    </source>
</evidence>
<evidence type="ECO:0000256" key="2">
    <source>
        <dbReference type="ARBA" id="ARBA00013081"/>
    </source>
</evidence>
<evidence type="ECO:0000256" key="5">
    <source>
        <dbReference type="ARBA" id="ARBA00023242"/>
    </source>
</evidence>
<evidence type="ECO:0000259" key="11">
    <source>
        <dbReference type="PROSITE" id="PS50172"/>
    </source>
</evidence>
<dbReference type="FunCoup" id="A0A7M7MHL8">
    <property type="interactions" value="1009"/>
</dbReference>
<dbReference type="PROSITE" id="PS50172">
    <property type="entry name" value="BRCT"/>
    <property type="match status" value="1"/>
</dbReference>
<keyword evidence="14" id="KW-1185">Reference proteome</keyword>
<dbReference type="GeneID" id="111251235"/>
<dbReference type="CTD" id="2221"/>
<dbReference type="PANTHER" id="PTHR23081:SF36">
    <property type="entry name" value="RNA POLYMERASE II SUBUNIT A C-TERMINAL DOMAIN PHOSPHATASE"/>
    <property type="match status" value="1"/>
</dbReference>
<feature type="region of interest" description="Disordered" evidence="10">
    <location>
        <begin position="600"/>
        <end position="709"/>
    </location>
</feature>
<accession>A0A7M7MHL8</accession>
<dbReference type="InterPro" id="IPR001357">
    <property type="entry name" value="BRCT_dom"/>
</dbReference>
<dbReference type="CDD" id="cd17729">
    <property type="entry name" value="BRCT_CTDP1"/>
    <property type="match status" value="1"/>
</dbReference>